<dbReference type="PANTHER" id="PTHR11365:SF23">
    <property type="entry name" value="HYPOTHETICAL 5-OXOPROLINASE (EUROFUNG)-RELATED"/>
    <property type="match status" value="1"/>
</dbReference>
<feature type="domain" description="Hydantoinase B/oxoprolinase" evidence="3">
    <location>
        <begin position="761"/>
        <end position="1290"/>
    </location>
</feature>
<dbReference type="Pfam" id="PF05378">
    <property type="entry name" value="Hydant_A_N"/>
    <property type="match status" value="1"/>
</dbReference>
<accession>A0A926XXZ6</accession>
<comment type="similarity">
    <text evidence="1">Belongs to the oxoprolinase family.</text>
</comment>
<evidence type="ECO:0000259" key="2">
    <source>
        <dbReference type="Pfam" id="PF01968"/>
    </source>
</evidence>
<keyword evidence="6" id="KW-1185">Reference proteome</keyword>
<protein>
    <submittedName>
        <fullName evidence="5">Hydantoinase B/oxoprolinase family protein</fullName>
    </submittedName>
</protein>
<gene>
    <name evidence="5" type="ORF">IC229_19375</name>
</gene>
<dbReference type="InterPro" id="IPR002821">
    <property type="entry name" value="Hydantoinase_A"/>
</dbReference>
<reference evidence="5" key="1">
    <citation type="submission" date="2020-09" db="EMBL/GenBank/DDBJ databases">
        <authorList>
            <person name="Kim M.K."/>
        </authorList>
    </citation>
    <scope>NUCLEOTIDE SEQUENCE</scope>
    <source>
        <strain evidence="5">BT702</strain>
    </source>
</reference>
<sequence>MYQIWIDTGGTFTDGLALDPKGQLHRTKVLSSSRLRGQFINGKLVAPWLTAPIFNGYQVRIIETDSLFQIESLQTDGRLTLRSDSGPIATSLWANPDSNYTLELVTGEEAPVLAARLLTQTPLDQPFPPLEMRLGTTKGTNALLERKGGNIALLVTKGFKDLLVIGTQQRPNLFQLAIPPAELLYNTVLEVDERMTAQGQSLIDLSEQTLRQLITQLQQHKPDAVAISLLNAYRNPVHEQQIRDALTRAGFSYVTISTDVSTMPQYVARTQTTVVDAYLTPVMRAYLDNVQQQLGTSASVRIMTSSGGLVRADLFQPKDSLLSGPAGGVIGAAKIADSSLLSKTLTLDMGGTSTDVARIHGNLDYRFTTKIGAFELQLPSLAIETVAAGGGSICWFEEHGTTSGQLRVGPQSAGANPGPACYGASSPGQPLLLTITDVNLLLGKLHPQQFGIPVFPEKAQEALDQVIQQITARTGHVPDPVDILRGFERIANETMAGAIRKISVVRGFDPQEYSLLVFGGAGGLHGCSIARLLGIRSLILPFDGGLLSAYGIGQAQIERMASRTLLKPLSDVAPDLFEWVNELTNEAVQTLRQDVGEDVPVTQKSATVFLRLAGQEATVDVPYSHQLETHFQARYQQLYGHFPADRPIEVESIRVLVSTVGHESLVNEPPVSHRHAVPTFRADAIPAFDWTQLQEGDTFRGPALLLNTTSSAFIEPGWRLVIQADKTALVDFIADSDEEAELPDEASSATLEKAETGDSIIQLELFTQRFRAIAEEMGAQLQRTAFSVNVKERLDFSCALLDANAELVANAPHIPVHLGSLGICARLVLQKLSLGPGDVIITNHPKYGGSHLPDVTLLSGVFANEPGNDQPALVGYVINRAHHAEIGGKVPGSMPPDAISLVEEGVVLEPMYVVKNGEFLWKEDSPEQRSIASYFTDGPYPTRALAENRADIEAALASLRAGESALQELVRHYGVATVHQYMDRLKQSATNAINAVLAPLNGQSFQANESLDDGHVIQVNIAVNEGRLQFDFTGTSEVHPNNLNANISILYSAILYVLRLWCDKDIPLNEGLMAPVELVLPDSSFLNPIFPDDSSACPAVVGGNTEVSQRLVDTLLKAFGLAACSQGTMNNFLFGKTANPHDPTSSSGFGYYETIGGGSGATDGADGRSAVHQHMTNTKLTDPEEFERRYPVRLSQFTIRTDSGGAGKWRGGDGILREIEFLAPVQATLLSQHRIIRPYGLNGGQPGETGRQTLIHTDGRSEVLPGIFTRAMQIGERIRIETPGGGGFGK</sequence>
<dbReference type="InterPro" id="IPR045079">
    <property type="entry name" value="Oxoprolinase-like"/>
</dbReference>
<evidence type="ECO:0000259" key="4">
    <source>
        <dbReference type="Pfam" id="PF05378"/>
    </source>
</evidence>
<feature type="domain" description="Hydantoinase/oxoprolinase N-terminal" evidence="4">
    <location>
        <begin position="131"/>
        <end position="248"/>
    </location>
</feature>
<dbReference type="PANTHER" id="PTHR11365">
    <property type="entry name" value="5-OXOPROLINASE RELATED"/>
    <property type="match status" value="1"/>
</dbReference>
<name>A0A926XXZ6_9BACT</name>
<dbReference type="GO" id="GO:0005829">
    <property type="term" value="C:cytosol"/>
    <property type="evidence" value="ECO:0007669"/>
    <property type="project" value="TreeGrafter"/>
</dbReference>
<evidence type="ECO:0000313" key="5">
    <source>
        <dbReference type="EMBL" id="MBD2702817.1"/>
    </source>
</evidence>
<feature type="domain" description="Hydantoinase A/oxoprolinase" evidence="2">
    <location>
        <begin position="269"/>
        <end position="558"/>
    </location>
</feature>
<dbReference type="GO" id="GO:0006749">
    <property type="term" value="P:glutathione metabolic process"/>
    <property type="evidence" value="ECO:0007669"/>
    <property type="project" value="TreeGrafter"/>
</dbReference>
<dbReference type="InterPro" id="IPR008040">
    <property type="entry name" value="Hydant_A_N"/>
</dbReference>
<evidence type="ECO:0000259" key="3">
    <source>
        <dbReference type="Pfam" id="PF02538"/>
    </source>
</evidence>
<comment type="caution">
    <text evidence="5">The sequence shown here is derived from an EMBL/GenBank/DDBJ whole genome shotgun (WGS) entry which is preliminary data.</text>
</comment>
<evidence type="ECO:0000256" key="1">
    <source>
        <dbReference type="ARBA" id="ARBA00010403"/>
    </source>
</evidence>
<evidence type="ECO:0000313" key="6">
    <source>
        <dbReference type="Proteomes" id="UP000598820"/>
    </source>
</evidence>
<proteinExistence type="inferred from homology"/>
<dbReference type="RefSeq" id="WP_190888661.1">
    <property type="nucleotide sequence ID" value="NZ_JACWZY010000017.1"/>
</dbReference>
<dbReference type="Pfam" id="PF01968">
    <property type="entry name" value="Hydantoinase_A"/>
    <property type="match status" value="1"/>
</dbReference>
<dbReference type="InterPro" id="IPR003692">
    <property type="entry name" value="Hydantoinase_B"/>
</dbReference>
<dbReference type="Proteomes" id="UP000598820">
    <property type="component" value="Unassembled WGS sequence"/>
</dbReference>
<dbReference type="GO" id="GO:0017168">
    <property type="term" value="F:5-oxoprolinase (ATP-hydrolyzing) activity"/>
    <property type="evidence" value="ECO:0007669"/>
    <property type="project" value="TreeGrafter"/>
</dbReference>
<organism evidence="5 6">
    <name type="scientific">Spirosoma profusum</name>
    <dbReference type="NCBI Taxonomy" id="2771354"/>
    <lineage>
        <taxon>Bacteria</taxon>
        <taxon>Pseudomonadati</taxon>
        <taxon>Bacteroidota</taxon>
        <taxon>Cytophagia</taxon>
        <taxon>Cytophagales</taxon>
        <taxon>Cytophagaceae</taxon>
        <taxon>Spirosoma</taxon>
    </lineage>
</organism>
<dbReference type="EMBL" id="JACWZY010000017">
    <property type="protein sequence ID" value="MBD2702817.1"/>
    <property type="molecule type" value="Genomic_DNA"/>
</dbReference>
<dbReference type="Pfam" id="PF02538">
    <property type="entry name" value="Hydantoinase_B"/>
    <property type="match status" value="1"/>
</dbReference>